<evidence type="ECO:0000256" key="8">
    <source>
        <dbReference type="ARBA" id="ARBA00023163"/>
    </source>
</evidence>
<dbReference type="SUPFAM" id="SSF57667">
    <property type="entry name" value="beta-beta-alpha zinc fingers"/>
    <property type="match status" value="2"/>
</dbReference>
<dbReference type="SMART" id="SM00355">
    <property type="entry name" value="ZnF_C2H2"/>
    <property type="match status" value="3"/>
</dbReference>
<dbReference type="PROSITE" id="PS50157">
    <property type="entry name" value="ZINC_FINGER_C2H2_2"/>
    <property type="match status" value="3"/>
</dbReference>
<dbReference type="GO" id="GO:0008270">
    <property type="term" value="F:zinc ion binding"/>
    <property type="evidence" value="ECO:0007669"/>
    <property type="project" value="UniProtKB-KW"/>
</dbReference>
<evidence type="ECO:0000256" key="2">
    <source>
        <dbReference type="ARBA" id="ARBA00022723"/>
    </source>
</evidence>
<feature type="domain" description="C2H2-type" evidence="12">
    <location>
        <begin position="234"/>
        <end position="263"/>
    </location>
</feature>
<keyword evidence="9" id="KW-0539">Nucleus</keyword>
<evidence type="ECO:0000313" key="13">
    <source>
        <dbReference type="EMBL" id="KAG0264834.1"/>
    </source>
</evidence>
<evidence type="ECO:0000256" key="11">
    <source>
        <dbReference type="SAM" id="MobiDB-lite"/>
    </source>
</evidence>
<dbReference type="OrthoDB" id="8117402at2759"/>
<dbReference type="EMBL" id="JAAAJA010000042">
    <property type="protein sequence ID" value="KAG0264834.1"/>
    <property type="molecule type" value="Genomic_DNA"/>
</dbReference>
<evidence type="ECO:0000256" key="6">
    <source>
        <dbReference type="ARBA" id="ARBA00023015"/>
    </source>
</evidence>
<feature type="domain" description="C2H2-type" evidence="12">
    <location>
        <begin position="264"/>
        <end position="291"/>
    </location>
</feature>
<dbReference type="GO" id="GO:0000981">
    <property type="term" value="F:DNA-binding transcription factor activity, RNA polymerase II-specific"/>
    <property type="evidence" value="ECO:0007669"/>
    <property type="project" value="TreeGrafter"/>
</dbReference>
<evidence type="ECO:0000259" key="12">
    <source>
        <dbReference type="PROSITE" id="PS50157"/>
    </source>
</evidence>
<dbReference type="GO" id="GO:0005634">
    <property type="term" value="C:nucleus"/>
    <property type="evidence" value="ECO:0007669"/>
    <property type="project" value="UniProtKB-SubCell"/>
</dbReference>
<name>A0A9P6U882_9FUNG</name>
<feature type="domain" description="C2H2-type" evidence="12">
    <location>
        <begin position="292"/>
        <end position="313"/>
    </location>
</feature>
<dbReference type="FunFam" id="3.30.160.60:FF:000064">
    <property type="entry name" value="Early growth response protein 3"/>
    <property type="match status" value="1"/>
</dbReference>
<feature type="compositionally biased region" description="Low complexity" evidence="11">
    <location>
        <begin position="142"/>
        <end position="160"/>
    </location>
</feature>
<evidence type="ECO:0000256" key="1">
    <source>
        <dbReference type="ARBA" id="ARBA00004123"/>
    </source>
</evidence>
<evidence type="ECO:0000256" key="3">
    <source>
        <dbReference type="ARBA" id="ARBA00022737"/>
    </source>
</evidence>
<keyword evidence="4 10" id="KW-0863">Zinc-finger</keyword>
<accession>A0A9P6U882</accession>
<evidence type="ECO:0000256" key="9">
    <source>
        <dbReference type="ARBA" id="ARBA00023242"/>
    </source>
</evidence>
<dbReference type="PANTHER" id="PTHR23235">
    <property type="entry name" value="KRUEPPEL-LIKE TRANSCRIPTION FACTOR"/>
    <property type="match status" value="1"/>
</dbReference>
<feature type="compositionally biased region" description="Polar residues" evidence="11">
    <location>
        <begin position="189"/>
        <end position="199"/>
    </location>
</feature>
<feature type="region of interest" description="Disordered" evidence="11">
    <location>
        <begin position="142"/>
        <end position="230"/>
    </location>
</feature>
<feature type="compositionally biased region" description="Polar residues" evidence="11">
    <location>
        <begin position="161"/>
        <end position="173"/>
    </location>
</feature>
<evidence type="ECO:0000256" key="7">
    <source>
        <dbReference type="ARBA" id="ARBA00023125"/>
    </source>
</evidence>
<keyword evidence="5" id="KW-0862">Zinc</keyword>
<dbReference type="PROSITE" id="PS00028">
    <property type="entry name" value="ZINC_FINGER_C2H2_1"/>
    <property type="match status" value="2"/>
</dbReference>
<proteinExistence type="predicted"/>
<keyword evidence="2" id="KW-0479">Metal-binding</keyword>
<comment type="subcellular location">
    <subcellularLocation>
        <location evidence="1">Nucleus</location>
    </subcellularLocation>
</comment>
<gene>
    <name evidence="13" type="ORF">BG011_005957</name>
</gene>
<dbReference type="Proteomes" id="UP000726737">
    <property type="component" value="Unassembled WGS sequence"/>
</dbReference>
<dbReference type="InterPro" id="IPR013087">
    <property type="entry name" value="Znf_C2H2_type"/>
</dbReference>
<comment type="caution">
    <text evidence="13">The sequence shown here is derived from an EMBL/GenBank/DDBJ whole genome shotgun (WGS) entry which is preliminary data.</text>
</comment>
<keyword evidence="7" id="KW-0238">DNA-binding</keyword>
<dbReference type="GO" id="GO:0000978">
    <property type="term" value="F:RNA polymerase II cis-regulatory region sequence-specific DNA binding"/>
    <property type="evidence" value="ECO:0007669"/>
    <property type="project" value="TreeGrafter"/>
</dbReference>
<keyword evidence="3" id="KW-0677">Repeat</keyword>
<keyword evidence="6" id="KW-0805">Transcription regulation</keyword>
<dbReference type="Pfam" id="PF00096">
    <property type="entry name" value="zf-C2H2"/>
    <property type="match status" value="2"/>
</dbReference>
<evidence type="ECO:0000313" key="14">
    <source>
        <dbReference type="Proteomes" id="UP000726737"/>
    </source>
</evidence>
<keyword evidence="14" id="KW-1185">Reference proteome</keyword>
<organism evidence="13 14">
    <name type="scientific">Mortierella polycephala</name>
    <dbReference type="NCBI Taxonomy" id="41804"/>
    <lineage>
        <taxon>Eukaryota</taxon>
        <taxon>Fungi</taxon>
        <taxon>Fungi incertae sedis</taxon>
        <taxon>Mucoromycota</taxon>
        <taxon>Mortierellomycotina</taxon>
        <taxon>Mortierellomycetes</taxon>
        <taxon>Mortierellales</taxon>
        <taxon>Mortierellaceae</taxon>
        <taxon>Mortierella</taxon>
    </lineage>
</organism>
<dbReference type="PANTHER" id="PTHR23235:SF120">
    <property type="entry name" value="KRUPPEL-LIKE FACTOR 15"/>
    <property type="match status" value="1"/>
</dbReference>
<dbReference type="AlphaFoldDB" id="A0A9P6U882"/>
<evidence type="ECO:0000256" key="10">
    <source>
        <dbReference type="PROSITE-ProRule" id="PRU00042"/>
    </source>
</evidence>
<evidence type="ECO:0000256" key="4">
    <source>
        <dbReference type="ARBA" id="ARBA00022771"/>
    </source>
</evidence>
<reference evidence="13" key="1">
    <citation type="journal article" date="2020" name="Fungal Divers.">
        <title>Resolving the Mortierellaceae phylogeny through synthesis of multi-gene phylogenetics and phylogenomics.</title>
        <authorList>
            <person name="Vandepol N."/>
            <person name="Liber J."/>
            <person name="Desiro A."/>
            <person name="Na H."/>
            <person name="Kennedy M."/>
            <person name="Barry K."/>
            <person name="Grigoriev I.V."/>
            <person name="Miller A.N."/>
            <person name="O'Donnell K."/>
            <person name="Stajich J.E."/>
            <person name="Bonito G."/>
        </authorList>
    </citation>
    <scope>NUCLEOTIDE SEQUENCE</scope>
    <source>
        <strain evidence="13">KOD948</strain>
    </source>
</reference>
<dbReference type="InterPro" id="IPR036236">
    <property type="entry name" value="Znf_C2H2_sf"/>
</dbReference>
<protein>
    <recommendedName>
        <fullName evidence="12">C2H2-type domain-containing protein</fullName>
    </recommendedName>
</protein>
<feature type="compositionally biased region" description="Basic residues" evidence="11">
    <location>
        <begin position="212"/>
        <end position="230"/>
    </location>
</feature>
<evidence type="ECO:0000256" key="5">
    <source>
        <dbReference type="ARBA" id="ARBA00022833"/>
    </source>
</evidence>
<keyword evidence="8" id="KW-0804">Transcription</keyword>
<dbReference type="Gene3D" id="3.30.160.60">
    <property type="entry name" value="Classic Zinc Finger"/>
    <property type="match status" value="3"/>
</dbReference>
<sequence length="332" mass="36848">MVLQRTVSMPHIRSSFLQQQQHQHQQQGFVGYPSAQLPPQHQSSVQIQPEDHSMTSLPQYAPNSRPYHTPGAEQFVPFPEHIPDLASINHYASNFQSQCPVLANTTSELDQDFDLMISSLNLASPSIRDMDFSIFSQISNNSMSPSFQSPSPSWASGSPSRETSPSLSPNLNRRQPIPSPPSSIVLPSNVTSNSSPLENSTTASTSASLPPKPRRKRVRPPAPKKPKKVRPTSFACVVPGCDKVFSRAYNLTSHMKIHSSERPFHCGICPLAFSRRHDRDRHVRLHTGEKPYSCDICDAGFMRNDALLRHQKLCGVAGSAFINQDGQIWFAS</sequence>